<dbReference type="eggNOG" id="COG3266">
    <property type="taxonomic scope" value="Bacteria"/>
</dbReference>
<evidence type="ECO:0000313" key="2">
    <source>
        <dbReference type="EMBL" id="GAB92499.1"/>
    </source>
</evidence>
<protein>
    <submittedName>
        <fullName evidence="2">Uncharacterized protein</fullName>
    </submittedName>
</protein>
<reference evidence="2 3" key="1">
    <citation type="submission" date="2012-08" db="EMBL/GenBank/DDBJ databases">
        <title>Whole genome shotgun sequence of Gordonia rhizosphera NBRC 16068.</title>
        <authorList>
            <person name="Takarada H."/>
            <person name="Isaki S."/>
            <person name="Hosoyama A."/>
            <person name="Tsuchikane K."/>
            <person name="Katsumata H."/>
            <person name="Baba S."/>
            <person name="Ohji S."/>
            <person name="Yamazaki S."/>
            <person name="Fujita N."/>
        </authorList>
    </citation>
    <scope>NUCLEOTIDE SEQUENCE [LARGE SCALE GENOMIC DNA]</scope>
    <source>
        <strain evidence="2 3">NBRC 16068</strain>
    </source>
</reference>
<dbReference type="Proteomes" id="UP000008363">
    <property type="component" value="Unassembled WGS sequence"/>
</dbReference>
<gene>
    <name evidence="2" type="ORF">GORHZ_182_00020</name>
</gene>
<evidence type="ECO:0000313" key="3">
    <source>
        <dbReference type="Proteomes" id="UP000008363"/>
    </source>
</evidence>
<dbReference type="RefSeq" id="WP_006337015.1">
    <property type="nucleotide sequence ID" value="NZ_BAHC01000182.1"/>
</dbReference>
<name>K6X115_9ACTN</name>
<sequence>MRGILVSLIVFLTISAMLLPGFPTGSANALRIGGIQLVPDSDEQPPLYDGRTPTRDKPDWLPGSLGENTTVILVPGTTDYDGSDQMGRTVDIGFYDAPGGQRNHPKISVLDYPAAFGLKIFGLEIDLAGAATFNDSVNIGTARGVTDAHAAWMARGRKGTIVLNGYSQSAPVAMNIAYRLHKKNLNGVAGTIPDDDVVVLVGADSRFPNSGVENVVPSVIDGMYTNGNRDPADTGGIQVISYCVRGDATCGVGNPLADPVGTAFYLIPGFFTHGFLQPYVNDYTVTKTWQSATGNTTYVVLEGDGGGNPWGMMLRALGLPAPREFDETLNAAVPVPMPGAQATRNGVAIPTPRELQEQIYTRLGTTVPAADPDVVDRRARAITPKSATVTPPPMPSVQIDPESLATAVSSLVNDVMEQGVDLLRGTIRKPNGTFVQQR</sequence>
<proteinExistence type="predicted"/>
<dbReference type="InterPro" id="IPR029058">
    <property type="entry name" value="AB_hydrolase_fold"/>
</dbReference>
<dbReference type="STRING" id="1108045.GORHZ_182_00020"/>
<dbReference type="AlphaFoldDB" id="K6X115"/>
<keyword evidence="3" id="KW-1185">Reference proteome</keyword>
<dbReference type="Gene3D" id="3.40.50.1820">
    <property type="entry name" value="alpha/beta hydrolase"/>
    <property type="match status" value="1"/>
</dbReference>
<dbReference type="SUPFAM" id="SSF53474">
    <property type="entry name" value="alpha/beta-Hydrolases"/>
    <property type="match status" value="1"/>
</dbReference>
<evidence type="ECO:0000256" key="1">
    <source>
        <dbReference type="SAM" id="MobiDB-lite"/>
    </source>
</evidence>
<dbReference type="EMBL" id="BAHC01000182">
    <property type="protein sequence ID" value="GAB92499.1"/>
    <property type="molecule type" value="Genomic_DNA"/>
</dbReference>
<feature type="region of interest" description="Disordered" evidence="1">
    <location>
        <begin position="41"/>
        <end position="61"/>
    </location>
</feature>
<comment type="caution">
    <text evidence="2">The sequence shown here is derived from an EMBL/GenBank/DDBJ whole genome shotgun (WGS) entry which is preliminary data.</text>
</comment>
<accession>K6X115</accession>
<organism evidence="2 3">
    <name type="scientific">Gordonia rhizosphera NBRC 16068</name>
    <dbReference type="NCBI Taxonomy" id="1108045"/>
    <lineage>
        <taxon>Bacteria</taxon>
        <taxon>Bacillati</taxon>
        <taxon>Actinomycetota</taxon>
        <taxon>Actinomycetes</taxon>
        <taxon>Mycobacteriales</taxon>
        <taxon>Gordoniaceae</taxon>
        <taxon>Gordonia</taxon>
    </lineage>
</organism>